<dbReference type="Gene3D" id="3.40.190.10">
    <property type="entry name" value="Periplasmic binding protein-like II"/>
    <property type="match status" value="2"/>
</dbReference>
<keyword evidence="9" id="KW-1185">Reference proteome</keyword>
<dbReference type="FunFam" id="3.40.190.10:FF:000035">
    <property type="entry name" value="Molybdate ABC transporter substrate-binding protein"/>
    <property type="match status" value="1"/>
</dbReference>
<dbReference type="InterPro" id="IPR050682">
    <property type="entry name" value="ModA/WtpA"/>
</dbReference>
<feature type="binding site" evidence="6">
    <location>
        <position position="35"/>
    </location>
    <ligand>
        <name>molybdate</name>
        <dbReference type="ChEBI" id="CHEBI:36264"/>
    </ligand>
</feature>
<dbReference type="GO" id="GO:0046872">
    <property type="term" value="F:metal ion binding"/>
    <property type="evidence" value="ECO:0007669"/>
    <property type="project" value="UniProtKB-KW"/>
</dbReference>
<dbReference type="RefSeq" id="WP_144301871.1">
    <property type="nucleotide sequence ID" value="NZ_QMIE01000002.1"/>
</dbReference>
<proteinExistence type="inferred from homology"/>
<gene>
    <name evidence="8" type="primary">modA</name>
    <name evidence="8" type="ORF">DPQ33_03905</name>
</gene>
<evidence type="ECO:0000256" key="7">
    <source>
        <dbReference type="SAM" id="SignalP"/>
    </source>
</evidence>
<dbReference type="PANTHER" id="PTHR30632:SF0">
    <property type="entry name" value="SULFATE-BINDING PROTEIN"/>
    <property type="match status" value="1"/>
</dbReference>
<evidence type="ECO:0000313" key="9">
    <source>
        <dbReference type="Proteomes" id="UP000448292"/>
    </source>
</evidence>
<dbReference type="GO" id="GO:1901359">
    <property type="term" value="F:tungstate binding"/>
    <property type="evidence" value="ECO:0007669"/>
    <property type="project" value="UniProtKB-ARBA"/>
</dbReference>
<dbReference type="Pfam" id="PF13531">
    <property type="entry name" value="SBP_bac_11"/>
    <property type="match status" value="1"/>
</dbReference>
<feature type="binding site" evidence="6">
    <location>
        <position position="172"/>
    </location>
    <ligand>
        <name>molybdate</name>
        <dbReference type="ChEBI" id="CHEBI:36264"/>
    </ligand>
</feature>
<protein>
    <submittedName>
        <fullName evidence="8">Molybdate ABC transporter substrate-binding protein</fullName>
    </submittedName>
</protein>
<dbReference type="AlphaFoldDB" id="A0A7M3MIK1"/>
<evidence type="ECO:0000256" key="1">
    <source>
        <dbReference type="ARBA" id="ARBA00009175"/>
    </source>
</evidence>
<comment type="caution">
    <text evidence="8">The sequence shown here is derived from an EMBL/GenBank/DDBJ whole genome shotgun (WGS) entry which is preliminary data.</text>
</comment>
<organism evidence="8 9">
    <name type="scientific">Oceanidesulfovibrio indonesiensis</name>
    <dbReference type="NCBI Taxonomy" id="54767"/>
    <lineage>
        <taxon>Bacteria</taxon>
        <taxon>Pseudomonadati</taxon>
        <taxon>Thermodesulfobacteriota</taxon>
        <taxon>Desulfovibrionia</taxon>
        <taxon>Desulfovibrionales</taxon>
        <taxon>Desulfovibrionaceae</taxon>
        <taxon>Oceanidesulfovibrio</taxon>
    </lineage>
</organism>
<evidence type="ECO:0000256" key="6">
    <source>
        <dbReference type="PIRSR" id="PIRSR004846-1"/>
    </source>
</evidence>
<evidence type="ECO:0000256" key="3">
    <source>
        <dbReference type="ARBA" id="ARBA00022723"/>
    </source>
</evidence>
<evidence type="ECO:0000256" key="5">
    <source>
        <dbReference type="ARBA" id="ARBA00062515"/>
    </source>
</evidence>
<comment type="subunit">
    <text evidence="5">The complex is composed of two ATP-binding proteins (ModC), two transmembrane proteins (ModB) and a solute-binding protein (ModA).</text>
</comment>
<dbReference type="Proteomes" id="UP000448292">
    <property type="component" value="Unassembled WGS sequence"/>
</dbReference>
<comment type="similarity">
    <text evidence="1">Belongs to the bacterial solute-binding protein ModA family.</text>
</comment>
<keyword evidence="3 6" id="KW-0479">Metal-binding</keyword>
<dbReference type="PIRSF" id="PIRSF004846">
    <property type="entry name" value="ModA"/>
    <property type="match status" value="1"/>
</dbReference>
<feature type="chain" id="PRO_5029616219" evidence="7">
    <location>
        <begin position="26"/>
        <end position="253"/>
    </location>
</feature>
<dbReference type="NCBIfam" id="TIGR01256">
    <property type="entry name" value="modA"/>
    <property type="match status" value="1"/>
</dbReference>
<evidence type="ECO:0000256" key="2">
    <source>
        <dbReference type="ARBA" id="ARBA00022505"/>
    </source>
</evidence>
<keyword evidence="4 7" id="KW-0732">Signal</keyword>
<feature type="binding site" evidence="6">
    <location>
        <position position="190"/>
    </location>
    <ligand>
        <name>molybdate</name>
        <dbReference type="ChEBI" id="CHEBI:36264"/>
    </ligand>
</feature>
<dbReference type="EMBL" id="QMIE01000002">
    <property type="protein sequence ID" value="TVM19512.1"/>
    <property type="molecule type" value="Genomic_DNA"/>
</dbReference>
<dbReference type="SUPFAM" id="SSF53850">
    <property type="entry name" value="Periplasmic binding protein-like II"/>
    <property type="match status" value="1"/>
</dbReference>
<accession>A0A7M3MIK1</accession>
<dbReference type="GO" id="GO:0015689">
    <property type="term" value="P:molybdate ion transport"/>
    <property type="evidence" value="ECO:0007669"/>
    <property type="project" value="InterPro"/>
</dbReference>
<feature type="binding site" evidence="6">
    <location>
        <position position="145"/>
    </location>
    <ligand>
        <name>molybdate</name>
        <dbReference type="ChEBI" id="CHEBI:36264"/>
    </ligand>
</feature>
<dbReference type="PANTHER" id="PTHR30632">
    <property type="entry name" value="MOLYBDATE-BINDING PERIPLASMIC PROTEIN"/>
    <property type="match status" value="1"/>
</dbReference>
<reference evidence="8 9" key="1">
    <citation type="submission" date="2018-06" db="EMBL/GenBank/DDBJ databases">
        <title>Complete genome of Desulfovibrio indonesiensis P37SLT.</title>
        <authorList>
            <person name="Crispim J.S."/>
            <person name="Vidigal P.M.P."/>
            <person name="Silva L.C.F."/>
            <person name="Laguardia C.N."/>
            <person name="Araujo L.C."/>
            <person name="Dias R.S."/>
            <person name="Sousa M.P."/>
            <person name="Paula S.O."/>
            <person name="Silva C."/>
        </authorList>
    </citation>
    <scope>NUCLEOTIDE SEQUENCE [LARGE SCALE GENOMIC DNA]</scope>
    <source>
        <strain evidence="8 9">P37SLT</strain>
    </source>
</reference>
<name>A0A7M3MIK1_9BACT</name>
<dbReference type="GO" id="GO:0030973">
    <property type="term" value="F:molybdate ion binding"/>
    <property type="evidence" value="ECO:0007669"/>
    <property type="project" value="UniProtKB-ARBA"/>
</dbReference>
<feature type="signal peptide" evidence="7">
    <location>
        <begin position="1"/>
        <end position="25"/>
    </location>
</feature>
<feature type="binding site" evidence="6">
    <location>
        <position position="63"/>
    </location>
    <ligand>
        <name>molybdate</name>
        <dbReference type="ChEBI" id="CHEBI:36264"/>
    </ligand>
</feature>
<dbReference type="OrthoDB" id="9785015at2"/>
<sequence length="253" mass="27598">MRTRPIPMLCGAFMLTLLLALPAFAQELTVSAAASLTDAFDAAKAAFESKHEGVTIVINYGSSGALFRQIEQGAPVDVFAAANPKWMDRAEEAGLVEPETRTDFARNTLVLTTPAENSAGIAKAADLLEDHVERIAMGTPETVPAGQYARESLVMLGYWDTLAFKYIYAENVRAVLDYLRRGEVDAGFVYRTDAMQGGEEVAIIEEMPLKNPVTYPIAIMKESGNKELAARFIDFLGSDEGMAILEEYGFSRP</sequence>
<evidence type="ECO:0000313" key="8">
    <source>
        <dbReference type="EMBL" id="TVM19512.1"/>
    </source>
</evidence>
<keyword evidence="2 6" id="KW-0500">Molybdenum</keyword>
<evidence type="ECO:0000256" key="4">
    <source>
        <dbReference type="ARBA" id="ARBA00022729"/>
    </source>
</evidence>
<dbReference type="InterPro" id="IPR005950">
    <property type="entry name" value="ModA"/>
</dbReference>